<evidence type="ECO:0000256" key="9">
    <source>
        <dbReference type="SAM" id="Phobius"/>
    </source>
</evidence>
<evidence type="ECO:0000256" key="2">
    <source>
        <dbReference type="ARBA" id="ARBA00004477"/>
    </source>
</evidence>
<feature type="transmembrane region" description="Helical" evidence="9">
    <location>
        <begin position="297"/>
        <end position="320"/>
    </location>
</feature>
<sequence>MHLFKFLALTALTLSSAVTAAKKGASASSSKFDTYLGKQASSAPFELDEKAYNDLTVAPRDYSLAVLLTARDAKYACKICRDFDLEWKIIGNSWQKADRKGQHRVLFSTIDFDNGRNVFMKLQLQTAPVLLFFPPTVGTGAKPDGSPVRFDFLGPQTAEGVHSWILRQLPGGDYPGVNRPINYGRIGATVTILLGLFTFITVAYPYILPIIQNRNLWAGISLILILLFTSGHMFNHIRRVPYIAGNGRGGISYFAGGFSNQFGMETQIVAAMYALLAFAAINLALRVPRIKDSRTQQVAVIIWATVLFGMYSFLMSVFRIKNGGYPFWLPPF</sequence>
<organism evidence="11 12">
    <name type="scientific">Exophiala bonariae</name>
    <dbReference type="NCBI Taxonomy" id="1690606"/>
    <lineage>
        <taxon>Eukaryota</taxon>
        <taxon>Fungi</taxon>
        <taxon>Dikarya</taxon>
        <taxon>Ascomycota</taxon>
        <taxon>Pezizomycotina</taxon>
        <taxon>Eurotiomycetes</taxon>
        <taxon>Chaetothyriomycetidae</taxon>
        <taxon>Chaetothyriales</taxon>
        <taxon>Herpotrichiellaceae</taxon>
        <taxon>Exophiala</taxon>
    </lineage>
</organism>
<feature type="chain" id="PRO_5043575211" description="Magnesium transporter protein 1" evidence="10">
    <location>
        <begin position="21"/>
        <end position="332"/>
    </location>
</feature>
<dbReference type="FunFam" id="3.40.30.10:FF:000302">
    <property type="entry name" value="Oligosaccharyl transferase subunit (Gamma), putative"/>
    <property type="match status" value="1"/>
</dbReference>
<keyword evidence="7 9" id="KW-1133">Transmembrane helix</keyword>
<evidence type="ECO:0000256" key="5">
    <source>
        <dbReference type="ARBA" id="ARBA00022729"/>
    </source>
</evidence>
<keyword evidence="5 10" id="KW-0732">Signal</keyword>
<evidence type="ECO:0000313" key="11">
    <source>
        <dbReference type="EMBL" id="KAK5043547.1"/>
    </source>
</evidence>
<reference evidence="11 12" key="1">
    <citation type="submission" date="2023-08" db="EMBL/GenBank/DDBJ databases">
        <title>Black Yeasts Isolated from many extreme environments.</title>
        <authorList>
            <person name="Coleine C."/>
            <person name="Stajich J.E."/>
            <person name="Selbmann L."/>
        </authorList>
    </citation>
    <scope>NUCLEOTIDE SEQUENCE [LARGE SCALE GENOMIC DNA]</scope>
    <source>
        <strain evidence="11 12">CCFEE 5792</strain>
    </source>
</reference>
<evidence type="ECO:0000256" key="6">
    <source>
        <dbReference type="ARBA" id="ARBA00022824"/>
    </source>
</evidence>
<feature type="transmembrane region" description="Helical" evidence="9">
    <location>
        <begin position="186"/>
        <end position="208"/>
    </location>
</feature>
<protein>
    <recommendedName>
        <fullName evidence="13">Magnesium transporter protein 1</fullName>
    </recommendedName>
</protein>
<evidence type="ECO:0000313" key="12">
    <source>
        <dbReference type="Proteomes" id="UP001358417"/>
    </source>
</evidence>
<comment type="function">
    <text evidence="1">Subunit of the oligosaccharyl transferase (OST) complex that catalyzes the initial transfer of a defined glycan (Glc(3)Man(9)GlcNAc(2) in eukaryotes) from the lipid carrier dolichol-pyrophosphate to an asparagine residue within an Asn-X-Ser/Thr consensus motif in nascent polypeptide chains, the first step in protein N-glycosylation. N-glycosylation occurs cotranslationally and the complex associates with the Sec61 complex at the channel-forming translocon complex that mediates protein translocation across the endoplasmic reticulum (ER). All subunits are required for a maximal enzyme activity.</text>
</comment>
<evidence type="ECO:0000256" key="3">
    <source>
        <dbReference type="ARBA" id="ARBA00009561"/>
    </source>
</evidence>
<comment type="subcellular location">
    <subcellularLocation>
        <location evidence="2">Endoplasmic reticulum membrane</location>
        <topology evidence="2">Multi-pass membrane protein</topology>
    </subcellularLocation>
</comment>
<dbReference type="GO" id="GO:0018279">
    <property type="term" value="P:protein N-linked glycosylation via asparagine"/>
    <property type="evidence" value="ECO:0007669"/>
    <property type="project" value="TreeGrafter"/>
</dbReference>
<dbReference type="Gene3D" id="3.40.30.10">
    <property type="entry name" value="Glutaredoxin"/>
    <property type="match status" value="1"/>
</dbReference>
<dbReference type="Proteomes" id="UP001358417">
    <property type="component" value="Unassembled WGS sequence"/>
</dbReference>
<dbReference type="PANTHER" id="PTHR12692">
    <property type="entry name" value="DOLICHYL-DIPHOSPHOOLIGOSACCHARIDE--PROTEIN GLYCOSYLTRANSFERASE-RELATED"/>
    <property type="match status" value="1"/>
</dbReference>
<dbReference type="GO" id="GO:0008250">
    <property type="term" value="C:oligosaccharyltransferase complex"/>
    <property type="evidence" value="ECO:0007669"/>
    <property type="project" value="TreeGrafter"/>
</dbReference>
<dbReference type="Pfam" id="PF04756">
    <property type="entry name" value="OST3_OST6"/>
    <property type="match status" value="1"/>
</dbReference>
<feature type="transmembrane region" description="Helical" evidence="9">
    <location>
        <begin position="268"/>
        <end position="285"/>
    </location>
</feature>
<proteinExistence type="inferred from homology"/>
<dbReference type="InterPro" id="IPR021149">
    <property type="entry name" value="OligosaccharylTrfase_OST3/OST6"/>
</dbReference>
<evidence type="ECO:0000256" key="10">
    <source>
        <dbReference type="SAM" id="SignalP"/>
    </source>
</evidence>
<evidence type="ECO:0008006" key="13">
    <source>
        <dbReference type="Google" id="ProtNLM"/>
    </source>
</evidence>
<keyword evidence="8 9" id="KW-0472">Membrane</keyword>
<evidence type="ECO:0000256" key="7">
    <source>
        <dbReference type="ARBA" id="ARBA00022989"/>
    </source>
</evidence>
<evidence type="ECO:0000256" key="4">
    <source>
        <dbReference type="ARBA" id="ARBA00022692"/>
    </source>
</evidence>
<dbReference type="SUPFAM" id="SSF52833">
    <property type="entry name" value="Thioredoxin-like"/>
    <property type="match status" value="1"/>
</dbReference>
<dbReference type="PANTHER" id="PTHR12692:SF0">
    <property type="entry name" value="GH11935P"/>
    <property type="match status" value="1"/>
</dbReference>
<dbReference type="AlphaFoldDB" id="A0AAV9MSB0"/>
<evidence type="ECO:0000256" key="8">
    <source>
        <dbReference type="ARBA" id="ARBA00023136"/>
    </source>
</evidence>
<name>A0AAV9MSB0_9EURO</name>
<feature type="transmembrane region" description="Helical" evidence="9">
    <location>
        <begin position="215"/>
        <end position="234"/>
    </location>
</feature>
<keyword evidence="12" id="KW-1185">Reference proteome</keyword>
<accession>A0AAV9MSB0</accession>
<gene>
    <name evidence="11" type="ORF">LTR84_011407</name>
</gene>
<dbReference type="EMBL" id="JAVRRD010000057">
    <property type="protein sequence ID" value="KAK5043547.1"/>
    <property type="molecule type" value="Genomic_DNA"/>
</dbReference>
<dbReference type="RefSeq" id="XP_064699933.1">
    <property type="nucleotide sequence ID" value="XM_064854939.1"/>
</dbReference>
<evidence type="ECO:0000256" key="1">
    <source>
        <dbReference type="ARBA" id="ARBA00002791"/>
    </source>
</evidence>
<feature type="signal peptide" evidence="10">
    <location>
        <begin position="1"/>
        <end position="20"/>
    </location>
</feature>
<keyword evidence="6" id="KW-0256">Endoplasmic reticulum</keyword>
<dbReference type="GeneID" id="89979560"/>
<keyword evidence="4 9" id="KW-0812">Transmembrane</keyword>
<comment type="similarity">
    <text evidence="3">Belongs to the OST3/OST6 family.</text>
</comment>
<comment type="caution">
    <text evidence="11">The sequence shown here is derived from an EMBL/GenBank/DDBJ whole genome shotgun (WGS) entry which is preliminary data.</text>
</comment>
<dbReference type="InterPro" id="IPR036249">
    <property type="entry name" value="Thioredoxin-like_sf"/>
</dbReference>